<evidence type="ECO:0000313" key="2">
    <source>
        <dbReference type="Proteomes" id="UP000017836"/>
    </source>
</evidence>
<gene>
    <name evidence="1" type="ORF">AMTR_s00015p00237170</name>
</gene>
<reference evidence="2" key="1">
    <citation type="journal article" date="2013" name="Science">
        <title>The Amborella genome and the evolution of flowering plants.</title>
        <authorList>
            <consortium name="Amborella Genome Project"/>
        </authorList>
    </citation>
    <scope>NUCLEOTIDE SEQUENCE [LARGE SCALE GENOMIC DNA]</scope>
</reference>
<dbReference type="HOGENOM" id="CLU_142642_0_0_1"/>
<dbReference type="Gramene" id="ERN08915">
    <property type="protein sequence ID" value="ERN08915"/>
    <property type="gene ID" value="AMTR_s00015p00237170"/>
</dbReference>
<organism evidence="1 2">
    <name type="scientific">Amborella trichopoda</name>
    <dbReference type="NCBI Taxonomy" id="13333"/>
    <lineage>
        <taxon>Eukaryota</taxon>
        <taxon>Viridiplantae</taxon>
        <taxon>Streptophyta</taxon>
        <taxon>Embryophyta</taxon>
        <taxon>Tracheophyta</taxon>
        <taxon>Spermatophyta</taxon>
        <taxon>Magnoliopsida</taxon>
        <taxon>Amborellales</taxon>
        <taxon>Amborellaceae</taxon>
        <taxon>Amborella</taxon>
    </lineage>
</organism>
<accession>W1PP10</accession>
<dbReference type="EMBL" id="KI393208">
    <property type="protein sequence ID" value="ERN08915.1"/>
    <property type="molecule type" value="Genomic_DNA"/>
</dbReference>
<name>W1PP10_AMBTC</name>
<keyword evidence="2" id="KW-1185">Reference proteome</keyword>
<proteinExistence type="predicted"/>
<sequence>MELLPFGANSSQLFFVFFTVKILDVNRLPCEGELGTDSYTCVSLVRGTSLKALAPSQELKLPSSITYVGESAQLSRYEDIGEEPLIKRDGVPLYHTLHRNFDCYDDLPTMGKRMLAKMSLH</sequence>
<protein>
    <submittedName>
        <fullName evidence="1">Uncharacterized protein</fullName>
    </submittedName>
</protein>
<dbReference type="Proteomes" id="UP000017836">
    <property type="component" value="Unassembled WGS sequence"/>
</dbReference>
<evidence type="ECO:0000313" key="1">
    <source>
        <dbReference type="EMBL" id="ERN08915.1"/>
    </source>
</evidence>
<dbReference type="AlphaFoldDB" id="W1PP10"/>